<dbReference type="AlphaFoldDB" id="A0AAW1RBJ8"/>
<feature type="region of interest" description="Disordered" evidence="1">
    <location>
        <begin position="1124"/>
        <end position="1156"/>
    </location>
</feature>
<feature type="region of interest" description="Disordered" evidence="1">
    <location>
        <begin position="362"/>
        <end position="407"/>
    </location>
</feature>
<feature type="region of interest" description="Disordered" evidence="1">
    <location>
        <begin position="466"/>
        <end position="671"/>
    </location>
</feature>
<feature type="compositionally biased region" description="Pro residues" evidence="1">
    <location>
        <begin position="1129"/>
        <end position="1139"/>
    </location>
</feature>
<keyword evidence="3" id="KW-1185">Reference proteome</keyword>
<protein>
    <recommendedName>
        <fullName evidence="4">Meckel syndrome type 1 protein</fullName>
    </recommendedName>
</protein>
<evidence type="ECO:0008006" key="4">
    <source>
        <dbReference type="Google" id="ProtNLM"/>
    </source>
</evidence>
<feature type="compositionally biased region" description="Pro residues" evidence="1">
    <location>
        <begin position="362"/>
        <end position="372"/>
    </location>
</feature>
<name>A0AAW1RBJ8_9CHLO</name>
<gene>
    <name evidence="2" type="ORF">WJX81_008055</name>
</gene>
<sequence>MPAPGAPQEATGDAGAAAANAPPALGGGFPGGGSQQSLASTAARQTTPAGEQMVVNRNREALLAATGQGSVSLDQARSANAALAKEDAGTLAAASGAPPALQALAGMPAAAPQAPQAANGTAAAGGARPTLFLQTRGTSGGGGAGGGRGGGAAGAAASNASLPQPLSPSAPQDLAELTAQTRPLTSNDLNTLVQGVRAAQSAQQYLATLGDAPTARSGIQGTNLGSLTKSAGGGQLAVGSPSGKVYLAPGASTLPPATAKSIQQLAAALSPAVNGISNDILALIPAPPPPPPPPTVIQVLAPIEQAAAQHVSNAIQDFAATPGTLGAGAAPLPAPGAGVAFWLPPLTVEGYKLPAIAVPELPAPPPPPPGMAPTPVDGVGGPGRPQSFLQARPQQQQGPPGLPGLDANSRLVRAAAPANQGTAEFEAACQLGGSKFKPSGAAMLRPLALVALVACVVFLTSATASSVASSHGRHLRQDEGIPMEGPPRPALPPRPAAPPRPASREARPEGGPQGPLRPPQYEAGAEAGPAQPQAGQDAPLPEPQRPEPPFPRAPIESAPAPEAGPMPEGAPELRRPADLAGPARSFAGSQEAVPPPEPAPLPEPTRPEALPQPPALPEPPHPEALAQPPVLPEPPRPEGAAQPPQVDNTEVVQAGPPQPAQPPTAALSGYRSFAANTHRGLLESASAVVEEVPAELAEPYAAPAPMMASTFAARTTSAGIRGLKQAEAVQPGSDSDPLASLLTGQSLAALLAPQPAEPLAARTASAGIRSLKQATVEEIPAGWADPLAAMLAPEPATSLAGRVTSAGIRGLKQAAGEAAIAEVVLAPAPAPAPDGADAPLQPTGLVLAPAPAIAAAFNGAVDAINAAPRPGAARAAQPPALPALPPQVASFIKGSLETAATTLFSNLASSLQGRRLVQDEASSEEVTLTGPGQQGPPQPEGPGPRRQQAPVYNSFAAARTQAPAAQPRPDGPNPAGPGLLPPLPEPQGAPVRAARPAAAQVQPRPAEPRPQPQPVAAAAQPAFAYAPAVGPEPARVPQRAAQPPSLPALPPQVSAAFRNSFEIAANSFIAQVGHALQGRRLMDDPAPANPAAQPLAAAVPAPAPLPTPIEPVVYAPAIATPARPMAGPLGPPEPLPGGPQGPGGPEGPARPAMTREAAPMAPREVVVQAARPAGPGAAALAPAAVGPQPSQRAVMPALPPQVATAFKQSFEIAANSFIQQVGHALAGRKMLEEAVETL</sequence>
<feature type="compositionally biased region" description="Polar residues" evidence="1">
    <location>
        <begin position="35"/>
        <end position="49"/>
    </location>
</feature>
<feature type="compositionally biased region" description="Pro residues" evidence="1">
    <location>
        <begin position="593"/>
        <end position="619"/>
    </location>
</feature>
<feature type="compositionally biased region" description="Gly residues" evidence="1">
    <location>
        <begin position="25"/>
        <end position="34"/>
    </location>
</feature>
<feature type="region of interest" description="Disordered" evidence="1">
    <location>
        <begin position="915"/>
        <end position="1018"/>
    </location>
</feature>
<feature type="compositionally biased region" description="Pro residues" evidence="1">
    <location>
        <begin position="540"/>
        <end position="552"/>
    </location>
</feature>
<feature type="compositionally biased region" description="Low complexity" evidence="1">
    <location>
        <begin position="553"/>
        <end position="570"/>
    </location>
</feature>
<feature type="compositionally biased region" description="Low complexity" evidence="1">
    <location>
        <begin position="956"/>
        <end position="968"/>
    </location>
</feature>
<feature type="compositionally biased region" description="Low complexity" evidence="1">
    <location>
        <begin position="393"/>
        <end position="405"/>
    </location>
</feature>
<feature type="compositionally biased region" description="Low complexity" evidence="1">
    <location>
        <begin position="519"/>
        <end position="539"/>
    </location>
</feature>
<feature type="compositionally biased region" description="Gly residues" evidence="1">
    <location>
        <begin position="138"/>
        <end position="153"/>
    </location>
</feature>
<feature type="compositionally biased region" description="Low complexity" evidence="1">
    <location>
        <begin position="154"/>
        <end position="171"/>
    </location>
</feature>
<feature type="compositionally biased region" description="Pro residues" evidence="1">
    <location>
        <begin position="484"/>
        <end position="501"/>
    </location>
</feature>
<evidence type="ECO:0000256" key="1">
    <source>
        <dbReference type="SAM" id="MobiDB-lite"/>
    </source>
</evidence>
<feature type="region of interest" description="Disordered" evidence="1">
    <location>
        <begin position="1"/>
        <end position="58"/>
    </location>
</feature>
<proteinExistence type="predicted"/>
<accession>A0AAW1RBJ8</accession>
<reference evidence="2 3" key="1">
    <citation type="journal article" date="2024" name="Nat. Commun.">
        <title>Phylogenomics reveals the evolutionary origins of lichenization in chlorophyte algae.</title>
        <authorList>
            <person name="Puginier C."/>
            <person name="Libourel C."/>
            <person name="Otte J."/>
            <person name="Skaloud P."/>
            <person name="Haon M."/>
            <person name="Grisel S."/>
            <person name="Petersen M."/>
            <person name="Berrin J.G."/>
            <person name="Delaux P.M."/>
            <person name="Dal Grande F."/>
            <person name="Keller J."/>
        </authorList>
    </citation>
    <scope>NUCLEOTIDE SEQUENCE [LARGE SCALE GENOMIC DNA]</scope>
    <source>
        <strain evidence="2 3">SAG 245.80</strain>
    </source>
</reference>
<evidence type="ECO:0000313" key="3">
    <source>
        <dbReference type="Proteomes" id="UP001445335"/>
    </source>
</evidence>
<feature type="compositionally biased region" description="Low complexity" evidence="1">
    <location>
        <begin position="988"/>
        <end position="1004"/>
    </location>
</feature>
<feature type="compositionally biased region" description="Low complexity" evidence="1">
    <location>
        <begin position="1"/>
        <end position="24"/>
    </location>
</feature>
<evidence type="ECO:0000313" key="2">
    <source>
        <dbReference type="EMBL" id="KAK9830937.1"/>
    </source>
</evidence>
<feature type="compositionally biased region" description="Pro residues" evidence="1">
    <location>
        <begin position="969"/>
        <end position="987"/>
    </location>
</feature>
<dbReference type="Proteomes" id="UP001445335">
    <property type="component" value="Unassembled WGS sequence"/>
</dbReference>
<dbReference type="EMBL" id="JALJOU010000049">
    <property type="protein sequence ID" value="KAK9830937.1"/>
    <property type="molecule type" value="Genomic_DNA"/>
</dbReference>
<comment type="caution">
    <text evidence="2">The sequence shown here is derived from an EMBL/GenBank/DDBJ whole genome shotgun (WGS) entry which is preliminary data.</text>
</comment>
<organism evidence="2 3">
    <name type="scientific">Elliptochloris bilobata</name>
    <dbReference type="NCBI Taxonomy" id="381761"/>
    <lineage>
        <taxon>Eukaryota</taxon>
        <taxon>Viridiplantae</taxon>
        <taxon>Chlorophyta</taxon>
        <taxon>core chlorophytes</taxon>
        <taxon>Trebouxiophyceae</taxon>
        <taxon>Trebouxiophyceae incertae sedis</taxon>
        <taxon>Elliptochloris clade</taxon>
        <taxon>Elliptochloris</taxon>
    </lineage>
</organism>
<feature type="region of interest" description="Disordered" evidence="1">
    <location>
        <begin position="132"/>
        <end position="171"/>
    </location>
</feature>